<dbReference type="EMBL" id="JAGKQM010000013">
    <property type="protein sequence ID" value="KAH0890619.1"/>
    <property type="molecule type" value="Genomic_DNA"/>
</dbReference>
<feature type="non-terminal residue" evidence="1">
    <location>
        <position position="337"/>
    </location>
</feature>
<keyword evidence="2" id="KW-1185">Reference proteome</keyword>
<gene>
    <name evidence="1" type="ORF">HID58_053048</name>
</gene>
<name>A0ABQ8ADL2_BRANA</name>
<proteinExistence type="predicted"/>
<comment type="caution">
    <text evidence="1">The sequence shown here is derived from an EMBL/GenBank/DDBJ whole genome shotgun (WGS) entry which is preliminary data.</text>
</comment>
<dbReference type="Proteomes" id="UP000824890">
    <property type="component" value="Unassembled WGS sequence"/>
</dbReference>
<evidence type="ECO:0000313" key="1">
    <source>
        <dbReference type="EMBL" id="KAH0890619.1"/>
    </source>
</evidence>
<organism evidence="1 2">
    <name type="scientific">Brassica napus</name>
    <name type="common">Rape</name>
    <dbReference type="NCBI Taxonomy" id="3708"/>
    <lineage>
        <taxon>Eukaryota</taxon>
        <taxon>Viridiplantae</taxon>
        <taxon>Streptophyta</taxon>
        <taxon>Embryophyta</taxon>
        <taxon>Tracheophyta</taxon>
        <taxon>Spermatophyta</taxon>
        <taxon>Magnoliopsida</taxon>
        <taxon>eudicotyledons</taxon>
        <taxon>Gunneridae</taxon>
        <taxon>Pentapetalae</taxon>
        <taxon>rosids</taxon>
        <taxon>malvids</taxon>
        <taxon>Brassicales</taxon>
        <taxon>Brassicaceae</taxon>
        <taxon>Brassiceae</taxon>
        <taxon>Brassica</taxon>
    </lineage>
</organism>
<protein>
    <submittedName>
        <fullName evidence="1">Uncharacterized protein</fullName>
    </submittedName>
</protein>
<reference evidence="1 2" key="1">
    <citation type="submission" date="2021-05" db="EMBL/GenBank/DDBJ databases">
        <title>Genome Assembly of Synthetic Allotetraploid Brassica napus Reveals Homoeologous Exchanges between Subgenomes.</title>
        <authorList>
            <person name="Davis J.T."/>
        </authorList>
    </citation>
    <scope>NUCLEOTIDE SEQUENCE [LARGE SCALE GENOMIC DNA]</scope>
    <source>
        <strain evidence="2">cv. Da-Ae</strain>
        <tissue evidence="1">Seedling</tissue>
    </source>
</reference>
<evidence type="ECO:0000313" key="2">
    <source>
        <dbReference type="Proteomes" id="UP000824890"/>
    </source>
</evidence>
<sequence length="337" mass="38724">MRIPTYTLITLPSDRKIHTLIMAKTYLPLFESALGRRQHLYEWALHRSKQYNHVWQTMNPSKRRLGSISSRIHLSKERKEKALKEIEMRNAAYKATILCDLLGTISSYQSKATFVAYKQCFGNKMDKVNEILNFGFSFDISKTRCSNSTLEKVMKINNNQIDDERRSSLSMIHEDIIYNDLIGLPPVFIRNDHQVTSCMNKIQENGGLYLCVTIKTRDEVLITHDLHIARNSNLLETRDEVLITYDLPIAGSRNFFQRGAQILPLIMSNMIQTRDGEISSTHDSPIVGSSNAFERGTQTHPETEWNNIHRVDEVSGIQHMRIRNSLISPSNSLVSNK</sequence>
<accession>A0ABQ8ADL2</accession>